<evidence type="ECO:0000313" key="3">
    <source>
        <dbReference type="Proteomes" id="UP000014184"/>
    </source>
</evidence>
<gene>
    <name evidence="2" type="ORF">TM51_06067</name>
</gene>
<feature type="domain" description="DUF5753" evidence="1">
    <location>
        <begin position="43"/>
        <end position="101"/>
    </location>
</feature>
<keyword evidence="3" id="KW-1185">Reference proteome</keyword>
<proteinExistence type="predicted"/>
<accession>A0A9P2TCH3</accession>
<dbReference type="InterPro" id="IPR043917">
    <property type="entry name" value="DUF5753"/>
</dbReference>
<comment type="caution">
    <text evidence="2">The sequence shown here is derived from an EMBL/GenBank/DDBJ whole genome shotgun (WGS) entry which is preliminary data.</text>
</comment>
<evidence type="ECO:0000313" key="2">
    <source>
        <dbReference type="EMBL" id="EOR71751.1"/>
    </source>
</evidence>
<sequence length="102" mass="11436">MGNTTSHKGFCGKLDAVYNTGSSFTRLWISLASREGAPDWFAGIIALERVATELREYQTVLIPGLLQTEDYARVVMREGRPIAGKDEIDRLAEARVKRHEVK</sequence>
<dbReference type="Pfam" id="PF19054">
    <property type="entry name" value="DUF5753"/>
    <property type="match status" value="1"/>
</dbReference>
<protein>
    <recommendedName>
        <fullName evidence="1">DUF5753 domain-containing protein</fullName>
    </recommendedName>
</protein>
<dbReference type="RefSeq" id="WP_011291575.1">
    <property type="nucleotide sequence ID" value="NZ_AOSG01000027.1"/>
</dbReference>
<dbReference type="EMBL" id="AOSG01000027">
    <property type="protein sequence ID" value="EOR71751.1"/>
    <property type="molecule type" value="Genomic_DNA"/>
</dbReference>
<organism evidence="2 3">
    <name type="scientific">Thermobifida fusca TM51</name>
    <dbReference type="NCBI Taxonomy" id="1169414"/>
    <lineage>
        <taxon>Bacteria</taxon>
        <taxon>Bacillati</taxon>
        <taxon>Actinomycetota</taxon>
        <taxon>Actinomycetes</taxon>
        <taxon>Streptosporangiales</taxon>
        <taxon>Nocardiopsidaceae</taxon>
        <taxon>Thermobifida</taxon>
    </lineage>
</organism>
<dbReference type="AlphaFoldDB" id="A0A9P2TCH3"/>
<reference evidence="2 3" key="1">
    <citation type="journal article" date="2013" name="Genome Announc.">
        <title>Draft Genome Sequence of the Lignocellulose Decomposer Thermobifida fusca Strain TM51.</title>
        <authorList>
            <person name="Toth A."/>
            <person name="Barna T."/>
            <person name="Nagy I."/>
            <person name="Horvath B."/>
            <person name="Nagy I."/>
            <person name="Tancsics A."/>
            <person name="Kriszt B."/>
            <person name="Baka E."/>
            <person name="Fekete C."/>
            <person name="Kukolya J."/>
        </authorList>
    </citation>
    <scope>NUCLEOTIDE SEQUENCE [LARGE SCALE GENOMIC DNA]</scope>
    <source>
        <strain evidence="2 3">TM51</strain>
    </source>
</reference>
<dbReference type="Proteomes" id="UP000014184">
    <property type="component" value="Unassembled WGS sequence"/>
</dbReference>
<name>A0A9P2TCH3_THEFU</name>
<evidence type="ECO:0000259" key="1">
    <source>
        <dbReference type="Pfam" id="PF19054"/>
    </source>
</evidence>